<dbReference type="RefSeq" id="WP_063388713.1">
    <property type="nucleotide sequence ID" value="NZ_LVHY01000147.1"/>
</dbReference>
<organism evidence="4 5">
    <name type="scientific">Aeribacillus pallidus</name>
    <dbReference type="NCBI Taxonomy" id="33936"/>
    <lineage>
        <taxon>Bacteria</taxon>
        <taxon>Bacillati</taxon>
        <taxon>Bacillota</taxon>
        <taxon>Bacilli</taxon>
        <taxon>Bacillales</taxon>
        <taxon>Bacillaceae</taxon>
        <taxon>Aeribacillus</taxon>
    </lineage>
</organism>
<sequence length="200" mass="22828">MKCPKHVVEMIHKYLDGDLHEDEGRELKKHLQSCEDCKAHYQELEKAVAFVKSISHVEAPADFTQKVLEKLPKEKRTVSTRRWFRNHPFFSAAALFVILMTGSLFASYEESQFSVTKYDNLVVDNRTVIVPEGETVKGDITVKNGDIKIEGKVEGNVTVINGDQYLASAGQVTGEVEEINELFEWLWYEVKSTLSEVFKQ</sequence>
<dbReference type="STRING" id="33936.AZI98_13020"/>
<proteinExistence type="inferred from homology"/>
<feature type="domain" description="Putative zinc-finger" evidence="3">
    <location>
        <begin position="5"/>
        <end position="37"/>
    </location>
</feature>
<dbReference type="Proteomes" id="UP000076476">
    <property type="component" value="Unassembled WGS sequence"/>
</dbReference>
<evidence type="ECO:0000259" key="3">
    <source>
        <dbReference type="Pfam" id="PF13490"/>
    </source>
</evidence>
<keyword evidence="5" id="KW-1185">Reference proteome</keyword>
<comment type="similarity">
    <text evidence="1">Belongs to the zinc-associated anti-sigma factor (ZAS) superfamily. Anti-sigma-W factor family.</text>
</comment>
<comment type="caution">
    <text evidence="4">The sequence shown here is derived from an EMBL/GenBank/DDBJ whole genome shotgun (WGS) entry which is preliminary data.</text>
</comment>
<accession>A0A163XVJ5</accession>
<dbReference type="Pfam" id="PF13490">
    <property type="entry name" value="zf-HC2"/>
    <property type="match status" value="1"/>
</dbReference>
<reference evidence="4 5" key="1">
    <citation type="submission" date="2016-04" db="EMBL/GenBank/DDBJ databases">
        <title>Draft genome sequence of Aeribacillus pallidus 8m3 from petroleum reservoir.</title>
        <authorList>
            <person name="Poltaraus A.B."/>
            <person name="Nazina T.N."/>
            <person name="Tourova T.P."/>
            <person name="Malakho S.M."/>
            <person name="Korshunova A.V."/>
            <person name="Sokolova D.S."/>
        </authorList>
    </citation>
    <scope>NUCLEOTIDE SEQUENCE [LARGE SCALE GENOMIC DNA]</scope>
    <source>
        <strain evidence="4 5">8m3</strain>
    </source>
</reference>
<dbReference type="InterPro" id="IPR027383">
    <property type="entry name" value="Znf_put"/>
</dbReference>
<gene>
    <name evidence="4" type="ORF">AZI98_13020</name>
</gene>
<dbReference type="OrthoDB" id="9782842at2"/>
<dbReference type="InterPro" id="IPR041916">
    <property type="entry name" value="Anti_sigma_zinc_sf"/>
</dbReference>
<dbReference type="AlphaFoldDB" id="A0A165X4I7"/>
<dbReference type="EMBL" id="LWBR01000041">
    <property type="protein sequence ID" value="KZN95624.1"/>
    <property type="molecule type" value="Genomic_DNA"/>
</dbReference>
<name>A0A165X4I7_9BACI</name>
<evidence type="ECO:0000256" key="2">
    <source>
        <dbReference type="ARBA" id="ARBA00024438"/>
    </source>
</evidence>
<evidence type="ECO:0000256" key="1">
    <source>
        <dbReference type="ARBA" id="ARBA00024353"/>
    </source>
</evidence>
<dbReference type="Gene3D" id="1.10.10.1320">
    <property type="entry name" value="Anti-sigma factor, zinc-finger domain"/>
    <property type="match status" value="1"/>
</dbReference>
<accession>A0A165X4I7</accession>
<evidence type="ECO:0000313" key="5">
    <source>
        <dbReference type="Proteomes" id="UP000076476"/>
    </source>
</evidence>
<evidence type="ECO:0000313" key="4">
    <source>
        <dbReference type="EMBL" id="KZN95624.1"/>
    </source>
</evidence>
<protein>
    <recommendedName>
        <fullName evidence="2">Anti-sigma-W factor RsiW</fullName>
    </recommendedName>
</protein>